<dbReference type="GO" id="GO:0015288">
    <property type="term" value="F:porin activity"/>
    <property type="evidence" value="ECO:0007669"/>
    <property type="project" value="TreeGrafter"/>
</dbReference>
<dbReference type="PANTHER" id="PTHR30026:SF20">
    <property type="entry name" value="OUTER MEMBRANE PROTEIN TOLC"/>
    <property type="match status" value="1"/>
</dbReference>
<dbReference type="Gene3D" id="1.20.1600.10">
    <property type="entry name" value="Outer membrane efflux proteins (OEP)"/>
    <property type="match status" value="1"/>
</dbReference>
<evidence type="ECO:0000256" key="7">
    <source>
        <dbReference type="ARBA" id="ARBA00023237"/>
    </source>
</evidence>
<reference evidence="9" key="2">
    <citation type="submission" date="2021-09" db="EMBL/GenBank/DDBJ databases">
        <authorList>
            <person name="Gilroy R."/>
        </authorList>
    </citation>
    <scope>NUCLEOTIDE SEQUENCE</scope>
    <source>
        <strain evidence="9">CHK121-7720</strain>
    </source>
</reference>
<dbReference type="GO" id="GO:0015562">
    <property type="term" value="F:efflux transmembrane transporter activity"/>
    <property type="evidence" value="ECO:0007669"/>
    <property type="project" value="InterPro"/>
</dbReference>
<dbReference type="EMBL" id="DYUD01000011">
    <property type="protein sequence ID" value="HJG88441.1"/>
    <property type="molecule type" value="Genomic_DNA"/>
</dbReference>
<reference evidence="9" key="1">
    <citation type="journal article" date="2021" name="PeerJ">
        <title>Extensive microbial diversity within the chicken gut microbiome revealed by metagenomics and culture.</title>
        <authorList>
            <person name="Gilroy R."/>
            <person name="Ravi A."/>
            <person name="Getino M."/>
            <person name="Pursley I."/>
            <person name="Horton D.L."/>
            <person name="Alikhan N.F."/>
            <person name="Baker D."/>
            <person name="Gharbi K."/>
            <person name="Hall N."/>
            <person name="Watson M."/>
            <person name="Adriaenssens E.M."/>
            <person name="Foster-Nyarko E."/>
            <person name="Jarju S."/>
            <person name="Secka A."/>
            <person name="Antonio M."/>
            <person name="Oren A."/>
            <person name="Chaudhuri R.R."/>
            <person name="La Ragione R."/>
            <person name="Hildebrand F."/>
            <person name="Pallen M.J."/>
        </authorList>
    </citation>
    <scope>NUCLEOTIDE SEQUENCE</scope>
    <source>
        <strain evidence="9">CHK121-7720</strain>
    </source>
</reference>
<accession>A0A921MQU3</accession>
<keyword evidence="5" id="KW-0812">Transmembrane</keyword>
<evidence type="ECO:0000256" key="4">
    <source>
        <dbReference type="ARBA" id="ARBA00022452"/>
    </source>
</evidence>
<feature type="chain" id="PRO_5037204074" evidence="8">
    <location>
        <begin position="26"/>
        <end position="493"/>
    </location>
</feature>
<dbReference type="GO" id="GO:1990281">
    <property type="term" value="C:efflux pump complex"/>
    <property type="evidence" value="ECO:0007669"/>
    <property type="project" value="TreeGrafter"/>
</dbReference>
<organism evidence="9 10">
    <name type="scientific">Barnesiella viscericola</name>
    <dbReference type="NCBI Taxonomy" id="397865"/>
    <lineage>
        <taxon>Bacteria</taxon>
        <taxon>Pseudomonadati</taxon>
        <taxon>Bacteroidota</taxon>
        <taxon>Bacteroidia</taxon>
        <taxon>Bacteroidales</taxon>
        <taxon>Barnesiellaceae</taxon>
        <taxon>Barnesiella</taxon>
    </lineage>
</organism>
<evidence type="ECO:0000313" key="10">
    <source>
        <dbReference type="Proteomes" id="UP000757103"/>
    </source>
</evidence>
<keyword evidence="6" id="KW-0472">Membrane</keyword>
<evidence type="ECO:0000256" key="2">
    <source>
        <dbReference type="ARBA" id="ARBA00007613"/>
    </source>
</evidence>
<comment type="similarity">
    <text evidence="2">Belongs to the outer membrane factor (OMF) (TC 1.B.17) family.</text>
</comment>
<dbReference type="RefSeq" id="WP_273305479.1">
    <property type="nucleotide sequence ID" value="NZ_DYUD01000011.1"/>
</dbReference>
<dbReference type="GO" id="GO:0009279">
    <property type="term" value="C:cell outer membrane"/>
    <property type="evidence" value="ECO:0007669"/>
    <property type="project" value="UniProtKB-SubCell"/>
</dbReference>
<evidence type="ECO:0000256" key="1">
    <source>
        <dbReference type="ARBA" id="ARBA00004442"/>
    </source>
</evidence>
<keyword evidence="4" id="KW-1134">Transmembrane beta strand</keyword>
<dbReference type="Proteomes" id="UP000757103">
    <property type="component" value="Unassembled WGS sequence"/>
</dbReference>
<dbReference type="SUPFAM" id="SSF56954">
    <property type="entry name" value="Outer membrane efflux proteins (OEP)"/>
    <property type="match status" value="1"/>
</dbReference>
<evidence type="ECO:0000256" key="3">
    <source>
        <dbReference type="ARBA" id="ARBA00022448"/>
    </source>
</evidence>
<sequence length="493" mass="55165">MMNRSKLVSRVVALCALSLPGILWAQTQQADRQTLTLDLKTAIGIALNENPTVKVADMEIEKKDYSKKETIAGLFPRIDGSASYSRTIEKQTMYMDSEAFDMSAMFAPIYNTIGQLHPEFQVPQLGGGSSSSGETGMKVGTDNTYSVGFSASLPIIAPQLWKSVQMSSADIEQAVEAARSSRLSLVNQVEKAYYSLLLAQNSYEVIKMSYDNAKLNAQDYKHKFEQGTASEYDVLRAEVQVRNLEPTMLQTENSVKLSKLQLKVLMGIDMTVEIALTDRLEDYEASMYEETLNIDTSLEQNTDLRQLDLQTAYLKKAVDVQRMAWFPTLSATANYNWISMSYGGVFDDFRWSPYSTVGLSLSLPIFQGGARHFRIKQAKSNVLQLGLQRDNLKNTLSMQVQMSMDNIQKSVKQIASNKEGVRQAEKAYAIMQKSFEIGSATFIELNDADLALTNSRLSYNQAIYDFLAAKSDLQLLLGNTDLEQYRQAVENTK</sequence>
<name>A0A921MQU3_9BACT</name>
<keyword evidence="7" id="KW-0998">Cell outer membrane</keyword>
<dbReference type="Pfam" id="PF02321">
    <property type="entry name" value="OEP"/>
    <property type="match status" value="2"/>
</dbReference>
<evidence type="ECO:0000256" key="5">
    <source>
        <dbReference type="ARBA" id="ARBA00022692"/>
    </source>
</evidence>
<protein>
    <submittedName>
        <fullName evidence="9">TolC family protein</fullName>
    </submittedName>
</protein>
<evidence type="ECO:0000313" key="9">
    <source>
        <dbReference type="EMBL" id="HJG88441.1"/>
    </source>
</evidence>
<proteinExistence type="inferred from homology"/>
<evidence type="ECO:0000256" key="8">
    <source>
        <dbReference type="SAM" id="SignalP"/>
    </source>
</evidence>
<feature type="signal peptide" evidence="8">
    <location>
        <begin position="1"/>
        <end position="25"/>
    </location>
</feature>
<dbReference type="InterPro" id="IPR003423">
    <property type="entry name" value="OMP_efflux"/>
</dbReference>
<evidence type="ECO:0000256" key="6">
    <source>
        <dbReference type="ARBA" id="ARBA00023136"/>
    </source>
</evidence>
<keyword evidence="8" id="KW-0732">Signal</keyword>
<dbReference type="PANTHER" id="PTHR30026">
    <property type="entry name" value="OUTER MEMBRANE PROTEIN TOLC"/>
    <property type="match status" value="1"/>
</dbReference>
<keyword evidence="3" id="KW-0813">Transport</keyword>
<dbReference type="InterPro" id="IPR051906">
    <property type="entry name" value="TolC-like"/>
</dbReference>
<gene>
    <name evidence="9" type="ORF">K8U91_03040</name>
</gene>
<comment type="subcellular location">
    <subcellularLocation>
        <location evidence="1">Cell outer membrane</location>
    </subcellularLocation>
</comment>
<comment type="caution">
    <text evidence="9">The sequence shown here is derived from an EMBL/GenBank/DDBJ whole genome shotgun (WGS) entry which is preliminary data.</text>
</comment>
<dbReference type="AlphaFoldDB" id="A0A921MQU3"/>